<dbReference type="Proteomes" id="UP000184447">
    <property type="component" value="Unassembled WGS sequence"/>
</dbReference>
<dbReference type="EMBL" id="FQXM01000006">
    <property type="protein sequence ID" value="SHH52625.1"/>
    <property type="molecule type" value="Genomic_DNA"/>
</dbReference>
<evidence type="ECO:0000313" key="3">
    <source>
        <dbReference type="Proteomes" id="UP000184447"/>
    </source>
</evidence>
<protein>
    <recommendedName>
        <fullName evidence="4">DUF1576 domain-containing protein</fullName>
    </recommendedName>
</protein>
<feature type="transmembrane region" description="Helical" evidence="1">
    <location>
        <begin position="20"/>
        <end position="36"/>
    </location>
</feature>
<feature type="transmembrane region" description="Helical" evidence="1">
    <location>
        <begin position="161"/>
        <end position="183"/>
    </location>
</feature>
<dbReference type="Pfam" id="PF07613">
    <property type="entry name" value="DUF1576"/>
    <property type="match status" value="2"/>
</dbReference>
<keyword evidence="1" id="KW-0812">Transmembrane</keyword>
<evidence type="ECO:0008006" key="4">
    <source>
        <dbReference type="Google" id="ProtNLM"/>
    </source>
</evidence>
<keyword evidence="3" id="KW-1185">Reference proteome</keyword>
<keyword evidence="1" id="KW-1133">Transmembrane helix</keyword>
<feature type="transmembrane region" description="Helical" evidence="1">
    <location>
        <begin position="195"/>
        <end position="220"/>
    </location>
</feature>
<organism evidence="2 3">
    <name type="scientific">Clostridium grantii DSM 8605</name>
    <dbReference type="NCBI Taxonomy" id="1121316"/>
    <lineage>
        <taxon>Bacteria</taxon>
        <taxon>Bacillati</taxon>
        <taxon>Bacillota</taxon>
        <taxon>Clostridia</taxon>
        <taxon>Eubacteriales</taxon>
        <taxon>Clostridiaceae</taxon>
        <taxon>Clostridium</taxon>
    </lineage>
</organism>
<feature type="transmembrane region" description="Helical" evidence="1">
    <location>
        <begin position="68"/>
        <end position="87"/>
    </location>
</feature>
<proteinExistence type="predicted"/>
<sequence length="422" mass="45724">MQKIKTDSTEIEIGRIENLIILSILPIIFLISAFLLDTPANILKGLYSIIISSDVLLVDYLEVGGIGATFVNAALLALINIFIIYKLKLKLNGALIAAIFTITGFSFFGKNIFNVWPIYIGGYLYAKYQKIEFKSVLVVIMFSTSLAPIINEIAFGLNTNILFSLPIAILFGIFIGFVITPLSSHMLRTHDGYNLYNIGLTAGILGMLITSLLRSFGFVIEPQQVLSTKYDLFLKIFFFILFLLLIILGYFINNKSFKGYKKILKFSGRLVTDFTQLKGYGITYINMGIMGIVSLAYAISLGGVLNGPIVGALLTVVGFGAFGKHLRNALPIMLGVALGAFIKIWDIDSTAVILAGLFGTTLAPIAGEFGPIIGLIAGFLHLSVVMNVGVVHGGINLYNNGFAGGFVAAILVPIIDAFKKGD</sequence>
<gene>
    <name evidence="2" type="ORF">SAMN02745207_01421</name>
</gene>
<dbReference type="RefSeq" id="WP_242950644.1">
    <property type="nucleotide sequence ID" value="NZ_FQXM01000006.1"/>
</dbReference>
<feature type="transmembrane region" description="Helical" evidence="1">
    <location>
        <begin position="401"/>
        <end position="418"/>
    </location>
</feature>
<name>A0A1M5TP82_9CLOT</name>
<reference evidence="2 3" key="1">
    <citation type="submission" date="2016-11" db="EMBL/GenBank/DDBJ databases">
        <authorList>
            <person name="Jaros S."/>
            <person name="Januszkiewicz K."/>
            <person name="Wedrychowicz H."/>
        </authorList>
    </citation>
    <scope>NUCLEOTIDE SEQUENCE [LARGE SCALE GENOMIC DNA]</scope>
    <source>
        <strain evidence="2 3">DSM 8605</strain>
    </source>
</reference>
<dbReference type="AlphaFoldDB" id="A0A1M5TP82"/>
<dbReference type="InterPro" id="IPR011470">
    <property type="entry name" value="DUF1576"/>
</dbReference>
<dbReference type="STRING" id="1121316.SAMN02745207_01421"/>
<evidence type="ECO:0000313" key="2">
    <source>
        <dbReference type="EMBL" id="SHH52625.1"/>
    </source>
</evidence>
<feature type="transmembrane region" description="Helical" evidence="1">
    <location>
        <begin position="232"/>
        <end position="252"/>
    </location>
</feature>
<keyword evidence="1" id="KW-0472">Membrane</keyword>
<feature type="transmembrane region" description="Helical" evidence="1">
    <location>
        <begin position="305"/>
        <end position="322"/>
    </location>
</feature>
<accession>A0A1M5TP82</accession>
<feature type="transmembrane region" description="Helical" evidence="1">
    <location>
        <begin position="93"/>
        <end position="116"/>
    </location>
</feature>
<evidence type="ECO:0000256" key="1">
    <source>
        <dbReference type="SAM" id="Phobius"/>
    </source>
</evidence>
<feature type="transmembrane region" description="Helical" evidence="1">
    <location>
        <begin position="136"/>
        <end position="155"/>
    </location>
</feature>
<feature type="transmembrane region" description="Helical" evidence="1">
    <location>
        <begin position="329"/>
        <end position="345"/>
    </location>
</feature>
<feature type="transmembrane region" description="Helical" evidence="1">
    <location>
        <begin position="374"/>
        <end position="395"/>
    </location>
</feature>